<dbReference type="EMBL" id="MEUA01000023">
    <property type="protein sequence ID" value="OGC15239.1"/>
    <property type="molecule type" value="Genomic_DNA"/>
</dbReference>
<dbReference type="InterPro" id="IPR019734">
    <property type="entry name" value="TPR_rpt"/>
</dbReference>
<dbReference type="Pfam" id="PF13414">
    <property type="entry name" value="TPR_11"/>
    <property type="match status" value="1"/>
</dbReference>
<evidence type="ECO:0000256" key="3">
    <source>
        <dbReference type="PROSITE-ProRule" id="PRU00339"/>
    </source>
</evidence>
<feature type="repeat" description="TPR" evidence="3">
    <location>
        <begin position="129"/>
        <end position="162"/>
    </location>
</feature>
<dbReference type="PROSITE" id="PS50005">
    <property type="entry name" value="TPR"/>
    <property type="match status" value="2"/>
</dbReference>
<feature type="repeat" description="TPR" evidence="3">
    <location>
        <begin position="95"/>
        <end position="128"/>
    </location>
</feature>
<evidence type="ECO:0000313" key="5">
    <source>
        <dbReference type="Proteomes" id="UP000177905"/>
    </source>
</evidence>
<reference evidence="4 5" key="1">
    <citation type="journal article" date="2016" name="Nat. Commun.">
        <title>Thousands of microbial genomes shed light on interconnected biogeochemical processes in an aquifer system.</title>
        <authorList>
            <person name="Anantharaman K."/>
            <person name="Brown C.T."/>
            <person name="Hug L.A."/>
            <person name="Sharon I."/>
            <person name="Castelle C.J."/>
            <person name="Probst A.J."/>
            <person name="Thomas B.C."/>
            <person name="Singh A."/>
            <person name="Wilkins M.J."/>
            <person name="Karaoz U."/>
            <person name="Brodie E.L."/>
            <person name="Williams K.H."/>
            <person name="Hubbard S.S."/>
            <person name="Banfield J.F."/>
        </authorList>
    </citation>
    <scope>NUCLEOTIDE SEQUENCE [LARGE SCALE GENOMIC DNA]</scope>
</reference>
<keyword evidence="2 3" id="KW-0802">TPR repeat</keyword>
<dbReference type="PANTHER" id="PTHR44943">
    <property type="entry name" value="CELLULOSE SYNTHASE OPERON PROTEIN C"/>
    <property type="match status" value="1"/>
</dbReference>
<evidence type="ECO:0000256" key="1">
    <source>
        <dbReference type="ARBA" id="ARBA00022737"/>
    </source>
</evidence>
<evidence type="ECO:0000256" key="2">
    <source>
        <dbReference type="ARBA" id="ARBA00022803"/>
    </source>
</evidence>
<dbReference type="InterPro" id="IPR011990">
    <property type="entry name" value="TPR-like_helical_dom_sf"/>
</dbReference>
<dbReference type="SUPFAM" id="SSF48452">
    <property type="entry name" value="TPR-like"/>
    <property type="match status" value="1"/>
</dbReference>
<evidence type="ECO:0000313" key="4">
    <source>
        <dbReference type="EMBL" id="OGC15239.1"/>
    </source>
</evidence>
<gene>
    <name evidence="4" type="ORF">A2290_03075</name>
</gene>
<dbReference type="SMART" id="SM00028">
    <property type="entry name" value="TPR"/>
    <property type="match status" value="3"/>
</dbReference>
<dbReference type="PANTHER" id="PTHR44943:SF8">
    <property type="entry name" value="TPR REPEAT-CONTAINING PROTEIN MJ0263"/>
    <property type="match status" value="1"/>
</dbReference>
<comment type="caution">
    <text evidence="4">The sequence shown here is derived from an EMBL/GenBank/DDBJ whole genome shotgun (WGS) entry which is preliminary data.</text>
</comment>
<proteinExistence type="predicted"/>
<protein>
    <recommendedName>
        <fullName evidence="6">Tetratricopeptide repeat protein</fullName>
    </recommendedName>
</protein>
<dbReference type="AlphaFoldDB" id="A0A1F4S4A9"/>
<evidence type="ECO:0008006" key="6">
    <source>
        <dbReference type="Google" id="ProtNLM"/>
    </source>
</evidence>
<dbReference type="InterPro" id="IPR051685">
    <property type="entry name" value="Ycf3/AcsC/BcsC/TPR_MFPF"/>
</dbReference>
<keyword evidence="1" id="KW-0677">Repeat</keyword>
<dbReference type="Proteomes" id="UP000177905">
    <property type="component" value="Unassembled WGS sequence"/>
</dbReference>
<name>A0A1F4S4A9_UNCSA</name>
<sequence length="197" mass="22882">MKKIIFVFIAILIASTQVFAWRISKDLEKEIETKKIALKEDDANSQFDLAITYAYSNKIEEGWELLKKADKIDPSFKEAGWKTYKEKTQNDPENWKIHFRYAFALYFNGKKEEAIKEFKKVIELDPKNIWAYSYIGLIYGEINKIDEAIQNIKKAIAIDYDVAAVHLLLSQAYYKKGDSWGGFKEASEAVRLRALGY</sequence>
<dbReference type="Gene3D" id="1.25.40.10">
    <property type="entry name" value="Tetratricopeptide repeat domain"/>
    <property type="match status" value="1"/>
</dbReference>
<organism evidence="4 5">
    <name type="scientific">candidate division WOR-1 bacterium RIFOXYB2_FULL_36_35</name>
    <dbReference type="NCBI Taxonomy" id="1802578"/>
    <lineage>
        <taxon>Bacteria</taxon>
        <taxon>Bacillati</taxon>
        <taxon>Saganbacteria</taxon>
    </lineage>
</organism>
<accession>A0A1F4S4A9</accession>